<dbReference type="AlphaFoldDB" id="A0A8H3J0U3"/>
<organism evidence="2 3">
    <name type="scientific">Heterodermia speciosa</name>
    <dbReference type="NCBI Taxonomy" id="116794"/>
    <lineage>
        <taxon>Eukaryota</taxon>
        <taxon>Fungi</taxon>
        <taxon>Dikarya</taxon>
        <taxon>Ascomycota</taxon>
        <taxon>Pezizomycotina</taxon>
        <taxon>Lecanoromycetes</taxon>
        <taxon>OSLEUM clade</taxon>
        <taxon>Lecanoromycetidae</taxon>
        <taxon>Caliciales</taxon>
        <taxon>Physciaceae</taxon>
        <taxon>Heterodermia</taxon>
    </lineage>
</organism>
<comment type="caution">
    <text evidence="2">The sequence shown here is derived from an EMBL/GenBank/DDBJ whole genome shotgun (WGS) entry which is preliminary data.</text>
</comment>
<gene>
    <name evidence="2" type="ORF">HETSPECPRED_001131</name>
</gene>
<sequence>MHSSVALLLAVGAAVLAQQTIPSPDYDQGWCYFCSDDDAPPLCNSQCLTAVDRLCNHGDTTKALSDVEGDCSIKYMPPTFDSSRQGSRQPGVTPDVCTNRFTSILLSCGKDAGSPTSATVNETYCTTSGGGGTFGWNDDGSIMDNSTYHDGRYVITTVNTDQCGQHQASWKQATSVIQWNDSWVSPDDQVILDTNPPALTGAALAAATAIPQPNPECDSEVCDIYDNPYYAHSPVAPWQDDRKNDKLLRHRIVYEGWSDDEKATALFNSIYDRCGIYPGNFQAYLNGSGPQHIADFDLPSKPVDLCSCIPWAIFDASVGIEMPLNSFCGATAPAGGSAEFVPIR</sequence>
<dbReference type="OrthoDB" id="5303246at2759"/>
<reference evidence="2" key="1">
    <citation type="submission" date="2021-03" db="EMBL/GenBank/DDBJ databases">
        <authorList>
            <person name="Tagirdzhanova G."/>
        </authorList>
    </citation>
    <scope>NUCLEOTIDE SEQUENCE</scope>
</reference>
<feature type="chain" id="PRO_5034269949" evidence="1">
    <location>
        <begin position="18"/>
        <end position="344"/>
    </location>
</feature>
<evidence type="ECO:0000313" key="3">
    <source>
        <dbReference type="Proteomes" id="UP000664521"/>
    </source>
</evidence>
<proteinExistence type="predicted"/>
<feature type="signal peptide" evidence="1">
    <location>
        <begin position="1"/>
        <end position="17"/>
    </location>
</feature>
<evidence type="ECO:0000313" key="2">
    <source>
        <dbReference type="EMBL" id="CAF9938619.1"/>
    </source>
</evidence>
<keyword evidence="3" id="KW-1185">Reference proteome</keyword>
<name>A0A8H3J0U3_9LECA</name>
<keyword evidence="1" id="KW-0732">Signal</keyword>
<evidence type="ECO:0000256" key="1">
    <source>
        <dbReference type="SAM" id="SignalP"/>
    </source>
</evidence>
<dbReference type="EMBL" id="CAJPDS010000116">
    <property type="protein sequence ID" value="CAF9938619.1"/>
    <property type="molecule type" value="Genomic_DNA"/>
</dbReference>
<accession>A0A8H3J0U3</accession>
<dbReference type="Proteomes" id="UP000664521">
    <property type="component" value="Unassembled WGS sequence"/>
</dbReference>
<protein>
    <submittedName>
        <fullName evidence="2">Uncharacterized protein</fullName>
    </submittedName>
</protein>